<dbReference type="SUPFAM" id="SSF56801">
    <property type="entry name" value="Acetyl-CoA synthetase-like"/>
    <property type="match status" value="1"/>
</dbReference>
<feature type="domain" description="AMP-dependent synthetase/ligase" evidence="7">
    <location>
        <begin position="32"/>
        <end position="440"/>
    </location>
</feature>
<dbReference type="GeneID" id="34614320"/>
<dbReference type="GO" id="GO:0005524">
    <property type="term" value="F:ATP binding"/>
    <property type="evidence" value="ECO:0007669"/>
    <property type="project" value="UniProtKB-KW"/>
</dbReference>
<gene>
    <name evidence="9" type="ORF">ASPZODRAFT_21502</name>
</gene>
<dbReference type="AlphaFoldDB" id="A0A1L9SV99"/>
<evidence type="ECO:0000259" key="7">
    <source>
        <dbReference type="Pfam" id="PF00501"/>
    </source>
</evidence>
<keyword evidence="3" id="KW-0436">Ligase</keyword>
<feature type="domain" description="AMP-binding enzyme C-terminal" evidence="8">
    <location>
        <begin position="489"/>
        <end position="570"/>
    </location>
</feature>
<evidence type="ECO:0000256" key="6">
    <source>
        <dbReference type="SAM" id="MobiDB-lite"/>
    </source>
</evidence>
<dbReference type="Pfam" id="PF00501">
    <property type="entry name" value="AMP-binding"/>
    <property type="match status" value="1"/>
</dbReference>
<dbReference type="PANTHER" id="PTHR24096">
    <property type="entry name" value="LONG-CHAIN-FATTY-ACID--COA LIGASE"/>
    <property type="match status" value="1"/>
</dbReference>
<evidence type="ECO:0000313" key="10">
    <source>
        <dbReference type="Proteomes" id="UP000184188"/>
    </source>
</evidence>
<comment type="similarity">
    <text evidence="2">Belongs to the ATP-dependent AMP-binding enzyme family.</text>
</comment>
<dbReference type="Proteomes" id="UP000184188">
    <property type="component" value="Unassembled WGS sequence"/>
</dbReference>
<feature type="compositionally biased region" description="Low complexity" evidence="6">
    <location>
        <begin position="594"/>
        <end position="606"/>
    </location>
</feature>
<dbReference type="InterPro" id="IPR025110">
    <property type="entry name" value="AMP-bd_C"/>
</dbReference>
<keyword evidence="10" id="KW-1185">Reference proteome</keyword>
<comment type="pathway">
    <text evidence="1">Secondary metabolite biosynthesis.</text>
</comment>
<proteinExistence type="inferred from homology"/>
<dbReference type="VEuPathDB" id="FungiDB:ASPZODRAFT_21502"/>
<protein>
    <recommendedName>
        <fullName evidence="11">AMP-dependent synthetase/ligase domain-containing protein</fullName>
    </recommendedName>
</protein>
<name>A0A1L9SV99_9EURO</name>
<dbReference type="EMBL" id="KV878336">
    <property type="protein sequence ID" value="OJJ50997.1"/>
    <property type="molecule type" value="Genomic_DNA"/>
</dbReference>
<evidence type="ECO:0008006" key="11">
    <source>
        <dbReference type="Google" id="ProtNLM"/>
    </source>
</evidence>
<accession>A0A1L9SV99</accession>
<sequence length="625" mass="67450">MALQRHQDLLTFTFSSTNPPSSSSDETPIFIDAENPSRFLSAARCRLLVRSLIAGLRAHGVQAGETVLVHLGNSFIYPALFFAIVGAGGVYMGVNPSSAPNELRHLLFLAQPRLIITTSTALADVLEVAADQGLLPGQVCVLDVDLLWQSCRSPSHGCRLAGGQPSHQVDDQIALITASHGALHCSALLSHGEADWVVFHDKERATATPAALFATSGTGGLPKAAVLSHAAIIAQHLSIRYEAPYRVTRLLSLPFFHLYSALWAHIAPVRYGEPLFVLPRFDLKQFLAALHHYHITETYLVPAMVHAINRHATTTTTTTTTTAAAAAAAVVTTNSLSPPVSSLLASLRYVGVAGAPIDAKAINQFAQHLQRHACVGQLWGMTEAGIAFQTRYGQQGHPGSIGYLLPGYEVKLINSDGWLVLDDNVPGELYVRGPGLLSGYRGADIDQATDPFGWFRTGDVVYVKHGLYYVIGRTKELIKVRGWQVAPAEVEAVLLQHPLIDDVAVIGVMSTDGTTELPRAFVVRSRTAPAAAQLTAADVYVFARRQLARYKAIKGGVIFVEEIPRTPSGKIQRFKLTQMNAYREMVASLLTQWEGSSPEPGSSPASPLQPATPCNLLPMTARTNY</sequence>
<feature type="region of interest" description="Disordered" evidence="6">
    <location>
        <begin position="593"/>
        <end position="617"/>
    </location>
</feature>
<dbReference type="OrthoDB" id="6509636at2759"/>
<dbReference type="Gene3D" id="3.30.300.30">
    <property type="match status" value="1"/>
</dbReference>
<dbReference type="InterPro" id="IPR042099">
    <property type="entry name" value="ANL_N_sf"/>
</dbReference>
<dbReference type="Pfam" id="PF13193">
    <property type="entry name" value="AMP-binding_C"/>
    <property type="match status" value="1"/>
</dbReference>
<evidence type="ECO:0000313" key="9">
    <source>
        <dbReference type="EMBL" id="OJJ50997.1"/>
    </source>
</evidence>
<evidence type="ECO:0000256" key="4">
    <source>
        <dbReference type="ARBA" id="ARBA00022741"/>
    </source>
</evidence>
<evidence type="ECO:0000256" key="2">
    <source>
        <dbReference type="ARBA" id="ARBA00006432"/>
    </source>
</evidence>
<organism evidence="9 10">
    <name type="scientific">Penicilliopsis zonata CBS 506.65</name>
    <dbReference type="NCBI Taxonomy" id="1073090"/>
    <lineage>
        <taxon>Eukaryota</taxon>
        <taxon>Fungi</taxon>
        <taxon>Dikarya</taxon>
        <taxon>Ascomycota</taxon>
        <taxon>Pezizomycotina</taxon>
        <taxon>Eurotiomycetes</taxon>
        <taxon>Eurotiomycetidae</taxon>
        <taxon>Eurotiales</taxon>
        <taxon>Aspergillaceae</taxon>
        <taxon>Penicilliopsis</taxon>
    </lineage>
</organism>
<evidence type="ECO:0000256" key="1">
    <source>
        <dbReference type="ARBA" id="ARBA00005179"/>
    </source>
</evidence>
<keyword evidence="4" id="KW-0547">Nucleotide-binding</keyword>
<dbReference type="GO" id="GO:0019748">
    <property type="term" value="P:secondary metabolic process"/>
    <property type="evidence" value="ECO:0007669"/>
    <property type="project" value="TreeGrafter"/>
</dbReference>
<dbReference type="InterPro" id="IPR000873">
    <property type="entry name" value="AMP-dep_synth/lig_dom"/>
</dbReference>
<reference evidence="10" key="1">
    <citation type="journal article" date="2017" name="Genome Biol.">
        <title>Comparative genomics reveals high biological diversity and specific adaptations in the industrially and medically important fungal genus Aspergillus.</title>
        <authorList>
            <person name="de Vries R.P."/>
            <person name="Riley R."/>
            <person name="Wiebenga A."/>
            <person name="Aguilar-Osorio G."/>
            <person name="Amillis S."/>
            <person name="Uchima C.A."/>
            <person name="Anderluh G."/>
            <person name="Asadollahi M."/>
            <person name="Askin M."/>
            <person name="Barry K."/>
            <person name="Battaglia E."/>
            <person name="Bayram O."/>
            <person name="Benocci T."/>
            <person name="Braus-Stromeyer S.A."/>
            <person name="Caldana C."/>
            <person name="Canovas D."/>
            <person name="Cerqueira G.C."/>
            <person name="Chen F."/>
            <person name="Chen W."/>
            <person name="Choi C."/>
            <person name="Clum A."/>
            <person name="Dos Santos R.A."/>
            <person name="Damasio A.R."/>
            <person name="Diallinas G."/>
            <person name="Emri T."/>
            <person name="Fekete E."/>
            <person name="Flipphi M."/>
            <person name="Freyberg S."/>
            <person name="Gallo A."/>
            <person name="Gournas C."/>
            <person name="Habgood R."/>
            <person name="Hainaut M."/>
            <person name="Harispe M.L."/>
            <person name="Henrissat B."/>
            <person name="Hilden K.S."/>
            <person name="Hope R."/>
            <person name="Hossain A."/>
            <person name="Karabika E."/>
            <person name="Karaffa L."/>
            <person name="Karanyi Z."/>
            <person name="Krasevec N."/>
            <person name="Kuo A."/>
            <person name="Kusch H."/>
            <person name="LaButti K."/>
            <person name="Lagendijk E.L."/>
            <person name="Lapidus A."/>
            <person name="Levasseur A."/>
            <person name="Lindquist E."/>
            <person name="Lipzen A."/>
            <person name="Logrieco A.F."/>
            <person name="MacCabe A."/>
            <person name="Maekelae M.R."/>
            <person name="Malavazi I."/>
            <person name="Melin P."/>
            <person name="Meyer V."/>
            <person name="Mielnichuk N."/>
            <person name="Miskei M."/>
            <person name="Molnar A.P."/>
            <person name="Mule G."/>
            <person name="Ngan C.Y."/>
            <person name="Orejas M."/>
            <person name="Orosz E."/>
            <person name="Ouedraogo J.P."/>
            <person name="Overkamp K.M."/>
            <person name="Park H.-S."/>
            <person name="Perrone G."/>
            <person name="Piumi F."/>
            <person name="Punt P.J."/>
            <person name="Ram A.F."/>
            <person name="Ramon A."/>
            <person name="Rauscher S."/>
            <person name="Record E."/>
            <person name="Riano-Pachon D.M."/>
            <person name="Robert V."/>
            <person name="Roehrig J."/>
            <person name="Ruller R."/>
            <person name="Salamov A."/>
            <person name="Salih N.S."/>
            <person name="Samson R.A."/>
            <person name="Sandor E."/>
            <person name="Sanguinetti M."/>
            <person name="Schuetze T."/>
            <person name="Sepcic K."/>
            <person name="Shelest E."/>
            <person name="Sherlock G."/>
            <person name="Sophianopoulou V."/>
            <person name="Squina F.M."/>
            <person name="Sun H."/>
            <person name="Susca A."/>
            <person name="Todd R.B."/>
            <person name="Tsang A."/>
            <person name="Unkles S.E."/>
            <person name="van de Wiele N."/>
            <person name="van Rossen-Uffink D."/>
            <person name="Oliveira J.V."/>
            <person name="Vesth T.C."/>
            <person name="Visser J."/>
            <person name="Yu J.-H."/>
            <person name="Zhou M."/>
            <person name="Andersen M.R."/>
            <person name="Archer D.B."/>
            <person name="Baker S.E."/>
            <person name="Benoit I."/>
            <person name="Brakhage A.A."/>
            <person name="Braus G.H."/>
            <person name="Fischer R."/>
            <person name="Frisvad J.C."/>
            <person name="Goldman G.H."/>
            <person name="Houbraken J."/>
            <person name="Oakley B."/>
            <person name="Pocsi I."/>
            <person name="Scazzocchio C."/>
            <person name="Seiboth B."/>
            <person name="vanKuyk P.A."/>
            <person name="Wortman J."/>
            <person name="Dyer P.S."/>
            <person name="Grigoriev I.V."/>
        </authorList>
    </citation>
    <scope>NUCLEOTIDE SEQUENCE [LARGE SCALE GENOMIC DNA]</scope>
    <source>
        <strain evidence="10">CBS 506.65</strain>
    </source>
</reference>
<keyword evidence="5" id="KW-0067">ATP-binding</keyword>
<dbReference type="Gene3D" id="3.40.50.12780">
    <property type="entry name" value="N-terminal domain of ligase-like"/>
    <property type="match status" value="1"/>
</dbReference>
<dbReference type="GO" id="GO:0016405">
    <property type="term" value="F:CoA-ligase activity"/>
    <property type="evidence" value="ECO:0007669"/>
    <property type="project" value="TreeGrafter"/>
</dbReference>
<evidence type="ECO:0000259" key="8">
    <source>
        <dbReference type="Pfam" id="PF13193"/>
    </source>
</evidence>
<dbReference type="PANTHER" id="PTHR24096:SF317">
    <property type="entry name" value="ADENYLATE-FORMING ENZYME AFEA"/>
    <property type="match status" value="1"/>
</dbReference>
<dbReference type="RefSeq" id="XP_022585507.1">
    <property type="nucleotide sequence ID" value="XM_022727856.1"/>
</dbReference>
<dbReference type="InterPro" id="IPR045851">
    <property type="entry name" value="AMP-bd_C_sf"/>
</dbReference>
<dbReference type="STRING" id="1073090.A0A1L9SV99"/>
<evidence type="ECO:0000256" key="5">
    <source>
        <dbReference type="ARBA" id="ARBA00022840"/>
    </source>
</evidence>
<evidence type="ECO:0000256" key="3">
    <source>
        <dbReference type="ARBA" id="ARBA00022598"/>
    </source>
</evidence>